<dbReference type="NCBIfam" id="TIGR01643">
    <property type="entry name" value="YD_repeat_2x"/>
    <property type="match status" value="10"/>
</dbReference>
<dbReference type="Gene3D" id="2.160.20.10">
    <property type="entry name" value="Single-stranded right-handed beta-helix, Pectin lyase-like"/>
    <property type="match status" value="2"/>
</dbReference>
<reference evidence="7" key="1">
    <citation type="submission" date="2022-04" db="EMBL/GenBank/DDBJ databases">
        <title>Desulfatitalea alkaliphila sp. nov., a novel anaerobic sulfate-reducing bacterium isolated from terrestrial mud volcano, Taman Peninsula, Russia.</title>
        <authorList>
            <person name="Khomyakova M.A."/>
            <person name="Merkel A.Y."/>
            <person name="Slobodkin A.I."/>
        </authorList>
    </citation>
    <scope>NUCLEOTIDE SEQUENCE</scope>
    <source>
        <strain evidence="7">M08but</strain>
    </source>
</reference>
<dbReference type="PROSITE" id="PS00118">
    <property type="entry name" value="PA2_HIS"/>
    <property type="match status" value="1"/>
</dbReference>
<keyword evidence="8" id="KW-1185">Reference proteome</keyword>
<evidence type="ECO:0000313" key="7">
    <source>
        <dbReference type="EMBL" id="MCJ8503060.1"/>
    </source>
</evidence>
<dbReference type="NCBIfam" id="TIGR03696">
    <property type="entry name" value="Rhs_assc_core"/>
    <property type="match status" value="1"/>
</dbReference>
<dbReference type="Pfam" id="PF05593">
    <property type="entry name" value="RHS_repeat"/>
    <property type="match status" value="1"/>
</dbReference>
<name>A0AA41R8B6_9BACT</name>
<organism evidence="7 8">
    <name type="scientific">Desulfatitalea alkaliphila</name>
    <dbReference type="NCBI Taxonomy" id="2929485"/>
    <lineage>
        <taxon>Bacteria</taxon>
        <taxon>Pseudomonadati</taxon>
        <taxon>Thermodesulfobacteriota</taxon>
        <taxon>Desulfobacteria</taxon>
        <taxon>Desulfobacterales</taxon>
        <taxon>Desulfosarcinaceae</taxon>
        <taxon>Desulfatitalea</taxon>
    </lineage>
</organism>
<dbReference type="GO" id="GO:0006644">
    <property type="term" value="P:phospholipid metabolic process"/>
    <property type="evidence" value="ECO:0007669"/>
    <property type="project" value="InterPro"/>
</dbReference>
<comment type="caution">
    <text evidence="7">The sequence shown here is derived from an EMBL/GenBank/DDBJ whole genome shotgun (WGS) entry which is preliminary data.</text>
</comment>
<evidence type="ECO:0000256" key="3">
    <source>
        <dbReference type="ARBA" id="ARBA00022737"/>
    </source>
</evidence>
<dbReference type="PANTHER" id="PTHR32305:SF15">
    <property type="entry name" value="PROTEIN RHSA-RELATED"/>
    <property type="match status" value="1"/>
</dbReference>
<dbReference type="PANTHER" id="PTHR32305">
    <property type="match status" value="1"/>
</dbReference>
<dbReference type="InterPro" id="IPR011635">
    <property type="entry name" value="CARDB"/>
</dbReference>
<sequence>MIPPEKYTKRFRHPMTSCRLKTSAFRIAACVIALLLCCTAGAGAETMVSGTIPADTTWTLDGSPYIVTGNITVQGTNSDGSVATLTIEPGVEVRFNSYRYFYVGGTSGAPGALIAQGTAAEPIRFTANSANPQPGHWPGIQFRATTHNATTRMEHCIVEYAGWGGLNPVRIQNAAPTLASCRFTDNSTYDLYFSGAVGGSVYNCIFNNGIHLAGTGHVAFDNNNINWNDEFPVRMPTDNVGTFVATTTFNNLGPNSALQVTGSRLSRDSLWLATVPYAITNDLTIQGTDGDDELTTLTLAPGVEVRFNSYRYFYVGGTSGAPGALIAQGTAAEPIRFTANSANPQPGHWPGIQFRATTHNATTRMEHCIVEYAGWGGLNPVRIQNAAPTLASCRFTNNSTYDLYYSGTVGGSVYNCTFSNGIHFAGTGHIAFDNNTINWNNEFPVRMPTDNVGTFVATTTFRDLNEGSALQVTGTRLSLDSLWPSSVPYAITNYFTIQGTDGDDGVTTLTLEPGVQMRFGSNRYLYVGGTSGAPGALIAVGTETAPVRFTANSPTPGAGHWSGIRFQNTAVDDRSRLEHCIVEYGGSGSQGNIYVSNTNLSIRLNTIRNSDSNGIYLTGAGSSGTIIACNNITGNLVGIYTTSNAQPLIGNNNFINNRDYGVRNTSSVPVSTINNWWGDINGPNQTGDDTLGNVEYTPWRTVPSDCAGGVPHNDPPFVPQNPGPAHEATGVDFPDRAVVLTWTGGDPNPSDTVAYTILWGKDIDALTPLDEELSTASYTVVNIQPDTTYFWRVVARDNHGAETASPVWRFTTANPQPDLVVSDLTWTPATGIEAGQSVTYTATIRNIGAGATTRNFRVNFRVNNTLVNNQWVSALIPPGESIQVTHRWTALVGPVNVTVEADSTNVIDEDNESNNSRNAGAGVVIDTTSPNITSTNPADGALVQQVNRIDIYISDPHGGSMDNEGTLAGLSLMQAGQPVAGTTGVSGSRFFFTPAVVPLPPGAYEVSLIARDTAGNERPHSFGFTVVTDKPDPPVITGGEVLSGTIAPRPAENRSHRSTITLTGTRPDNTSIRINGYNYNNYGSGPWSISLGLGQGDNVLEIQTRDAAGNLSDPIYVDIHVDSIAPAINAVTPAADSFLNVPPLAVVIAYTETGSGIDADAVSHAVKNGLLNPVPGTWSDQESRLHFAPAAPFGDDVYTIEVRLVDRMGNASNLRTSVFTVDTVPPPAPVIDPVVSPTHTLTQTIAGRKEAHAALLLNGEELVGHTAVTTWQHTVTLSEGENLYAFTARDRAGNLSPEARTTIVYDDIPPPPVDTLTAGGDGDGASVFLNWNGYDEAAHGDIAGYRIYCAAEPFSDITGLAPVAYVNAGLFTHVVRQLTTGTPYWFAVVAVDLAGQFTPAVTAVTATPFDRLAPGEVRQLAVASHADRLVFSWQPPDSPQSTLAGYRVYFDDTAAEALPADAVHYERTGLAPSGAYPFRITGVSAQGNENLGVTIIGYTWLDNPAGLTAEAFNGFVQLTWQAVGPAAHLKHYAIYASPDGPFSSVEGMTPVLTATRTNARVAGLVNHQTYHFAVTAVNRSDGRRPDVITVAAEPAPDEEGPQISDVRIDDQVLVSGHTLERPAVITLSAADPSGVSRVEFKLNGELQHAAMRAPYRRPIDILLLDDGTYTLEITAFDTLNNSTALSYTLNVSMALPAAPVIDQPADGLLTNQTTLQVAGRAEKEGRVTLFLEGGAVAEESAVDRQGRFAGTLTLTEGANRIRAAARNRAGTGPMSPEVTVIVDTDRPSAPADLSAEAIEGGVVRLNWRQPPGKMVSAYNIFRSDRPFTDPAGARRINAEPIRAYGYRDLTPGDGTWYYRLTSQDEAGNQSDPSTQVSAVADSTPPRVTALVYTPYGAVDPVTGAVAPGQVDVALTVSEPLMAVPFLSLTPQEGTPIPIVLTRTGDTTYSGRFEITEFTLSGIAYAVFSGRDRVGNRGTEIDQGLSLPIDTDGPAVRRLAVDPATPIQTSTDDPAAITVTIGLDEAAAAGTTPALDYLLSGPGRTPVQITGLTAVAPVGGDIQTWQATFQLPADAGRDQVETLRFLFLAEDELGNPSDRILAPNQFQVYQGELPPLAAPTGLTARALPAGRVALSWNGVAEAIGYRLYRQGPDQDEWTALARIDDENTQYEDTTTGDGTYLYAVASLRGENNQEAESGPSAVVSVDADATPPPAPRNFALQLLPVGIEAQWEPVTAEPVTYRLYRAEDTEIRSVEDLTPVDARFHQNKALDRNPSPTANTYVVTAVDAAGNESEPSNSDYADFHLLPAATITVEQTDDELPLLSWTHPGGSLAGFDVYMGPVGRDVQVNTDLVTHMQMQDTGYAGDAREYSVIAVNTDGVESLARTIVLPALSVARADDRLLRRGLMNQVNYTVTNLTGQTVTGLQLIVRVNGIDHPGEIFTLAGNQSRDIPVVVAGYSDLHDIEPVTVTVQAASNPGEVARIVRTGQIQVGEGMPALQIHTEEMTRGGTGTVRFTLDNTGDAPIEIVTAKNQGRRPSDEINFHLLDTDGNILSRLDFQQVLGPMVTTLSNGETVARIDAGALFESDPVQIPVPANAPENISVRASITHIHHQRGRPEQLTMRGLSATRDTRMVETAYNGQINTITPPVSNGRQPIVISGRAALRTTDQSVPNAPLNLIITLNGFERRINVVTGSDGTFTHRFTPLETEAGTYQVAALHPDLLDRPVQATFTVTKINVTPALIRLNLPKNYTQTIPIQLTAAEGTQAHNLRLVYEDWDQPPNTFDQGVTWQADRSIEVLESGQKATMDLTISADNTAADHGSLVLRLVSDETGVHPWALVRIDAQFTAAKPFLTSAPHHLETGVVLGQAVTETITLENKGLADLHGVTLTLVGENNTAPPDWVLLNTHNEAGTLAVGRALQVPITFAPRNAAAEGFHTFYLRVTAEDYPALNIPLYVSATPDGIGNALFKIKNVYTGSLNERNERIQGLAEARITVQNEKNPTLVYEQSSDALGEALFSNLAAGLYRYRVTAAGHQEKIGQLWIKPGITAAEEMFLEYNFVTVEWRVVETTIQDKYEIVLSITYETDVPSPVVVCEPSYVSLPDMKAGDVFNGEFTLTNHGLIRADNLEVHLPADDQYIQYQLLAPVPESLGAKQRVTIPYRLTCIQSLSQAEEVLSGGGSGCYRSCTYTSYSGVDSNGCPYSGAVPHCFGRPCGGTSTSGGGGGRVFTTSCGGTGCGGGRYWVPEGSGASSSTIGAGSDGCIPPPGGPGPDGPSPPPPSPPPPPGPSCGNGSCLGCGGGGSSGSEEPKCGECEELKRDECGEYRCEPVGSSVMPLTGEFLLGATELRVKVQGGELGVIRNYSDWRWYWNVHSRIELRYDPVAEDPAPADPSWINYNGYWYENNGGIFTHGTHRITIQARDAQGRANRFRYENRQGRWELFDHDAGNNRIAMSAYGDRNGTIGKILFDDQRPSGMADRNDRQLIWFEYDSAGQLILIRDAAGRSVNYAYTNGRLSRVTDVTGHEVAYDYDTKGRIVSVIDGPEQQRTINYDSNDRVASVMDSRGDGHRFRYGYDSFKQEYYARVQSPDGQIKELWYTRDGAIKKVAVNGEIDKAFTRDGRNTAISSADGTETQKEYDVWGNLTRIGHPDGGSESWQYDPVHQKKSAHIDENGIVTRYAYDAAGRLIQQIDAAGTADERISDYTHDAAGNMTTVRISGAGQTALTTMAYDDYGNLVSRTDAENHTETFSDHDIMGNALTRIDGRGNRWTFTYDAAGRPLTTTDPLGQTTTFVYNTAGQKIRQIDAAGQVTTFDYDVRGNVIETTRIVDPDDDTRNLRTRMQYDLNNRLVRHTDPEGKITVYEYDSHGRLETITDGNGNEIVHYYDTNGTAGCSACAGSSSGQPSRIEYPTFARELRYDARGRKTMERDMLDPMEAYYTEFSHDAAGNLVSQTDGQGHTTTYHYDARHRLTRVVDPQHGQTVYTYDARDNLLTVTDAENRTTRFEYDRNNRLIKQIRPLEQVTAYDYDGTGNLIEKIDAENQRTEYRYDAANRMEQIHYYSADDHVTPVKSVNFTYNAAGQITGYDDGTTSADYTYDPAGRKTEETVHYPGFSLTNTHTYYHNGLQRIFTSPDGTVYGYHYDTNNQLTGIEIPGTGMFTVSAYNWTRPSQETLPGGTQRHYQHDPLMRIKRITTTDPGDNPQLNYTYTYDMMDNIIAKQTEHGDYAYDYDDLYRLTITETPDQPDEAFGYDAVGNRLSSADTTTTWRYNANNELQGYNGVSFTYDANGNLIEKNDNGVITRLLYNLQDRLERVEDADGTVIARYYYDPFGRRLYKEVAGTRTYFHYSDEGLIGEYDAAGAQLKAYGWKPGSTWSTDPLFMKVGSQYYWYHNDHLGTPQKMTSSSGAVVWSARYTSFGLASVNAGSVVENPLRFPGQHYDQETGFHYNHWRYYDAKLGRYLRSDPIFGEDFIGVQFLVSIRFATLMLDKYGYAMQNPLKFIDTTGLACGPGILSSLVYDWWFTDCCKAHDDCYAGKDGYRCKTRKECDDDFCICMREQCRNTSSIYTCLKKARSFCDKSRRYGWPWYKKRNFDKCDC</sequence>
<dbReference type="GO" id="GO:0005576">
    <property type="term" value="C:extracellular region"/>
    <property type="evidence" value="ECO:0007669"/>
    <property type="project" value="UniProtKB-SubCell"/>
</dbReference>
<dbReference type="GO" id="GO:0050482">
    <property type="term" value="P:arachidonate secretion"/>
    <property type="evidence" value="ECO:0007669"/>
    <property type="project" value="InterPro"/>
</dbReference>
<dbReference type="InterPro" id="IPR012334">
    <property type="entry name" value="Pectin_lyas_fold"/>
</dbReference>
<dbReference type="InterPro" id="IPR003961">
    <property type="entry name" value="FN3_dom"/>
</dbReference>
<feature type="chain" id="PRO_5041433041" evidence="5">
    <location>
        <begin position="45"/>
        <end position="4593"/>
    </location>
</feature>
<evidence type="ECO:0000256" key="1">
    <source>
        <dbReference type="ARBA" id="ARBA00004613"/>
    </source>
</evidence>
<evidence type="ECO:0000313" key="8">
    <source>
        <dbReference type="Proteomes" id="UP001165427"/>
    </source>
</evidence>
<dbReference type="Pfam" id="PF25023">
    <property type="entry name" value="TEN_YD-shell"/>
    <property type="match status" value="4"/>
</dbReference>
<dbReference type="SUPFAM" id="SSF48619">
    <property type="entry name" value="Phospholipase A2, PLA2"/>
    <property type="match status" value="1"/>
</dbReference>
<dbReference type="Pfam" id="PF07705">
    <property type="entry name" value="CARDB"/>
    <property type="match status" value="1"/>
</dbReference>
<dbReference type="Gene3D" id="2.180.10.10">
    <property type="entry name" value="RHS repeat-associated core"/>
    <property type="match status" value="2"/>
</dbReference>
<feature type="domain" description="Fibronectin type-III" evidence="6">
    <location>
        <begin position="718"/>
        <end position="815"/>
    </location>
</feature>
<feature type="region of interest" description="Disordered" evidence="4">
    <location>
        <begin position="3247"/>
        <end position="3286"/>
    </location>
</feature>
<dbReference type="Pfam" id="PF13229">
    <property type="entry name" value="Beta_helix"/>
    <property type="match status" value="1"/>
</dbReference>
<dbReference type="CDD" id="cd00063">
    <property type="entry name" value="FN3"/>
    <property type="match status" value="4"/>
</dbReference>
<comment type="subcellular location">
    <subcellularLocation>
        <location evidence="1">Secreted</location>
    </subcellularLocation>
</comment>
<dbReference type="InterPro" id="IPR006530">
    <property type="entry name" value="YD"/>
</dbReference>
<protein>
    <submittedName>
        <fullName evidence="7">RHS domain-containing protein</fullName>
    </submittedName>
</protein>
<dbReference type="InterPro" id="IPR036116">
    <property type="entry name" value="FN3_sf"/>
</dbReference>
<dbReference type="RefSeq" id="WP_246914842.1">
    <property type="nucleotide sequence ID" value="NZ_JALJRB010000042.1"/>
</dbReference>
<proteinExistence type="predicted"/>
<dbReference type="InterPro" id="IPR050708">
    <property type="entry name" value="T6SS_VgrG/RHS"/>
</dbReference>
<keyword evidence="3" id="KW-0677">Repeat</keyword>
<feature type="domain" description="Fibronectin type-III" evidence="6">
    <location>
        <begin position="1413"/>
        <end position="1502"/>
    </location>
</feature>
<dbReference type="Pfam" id="PF00041">
    <property type="entry name" value="fn3"/>
    <property type="match status" value="1"/>
</dbReference>
<evidence type="ECO:0000256" key="4">
    <source>
        <dbReference type="SAM" id="MobiDB-lite"/>
    </source>
</evidence>
<dbReference type="InterPro" id="IPR006626">
    <property type="entry name" value="PbH1"/>
</dbReference>
<keyword evidence="5" id="KW-0732">Signal</keyword>
<dbReference type="EMBL" id="JALJRB010000042">
    <property type="protein sequence ID" value="MCJ8503060.1"/>
    <property type="molecule type" value="Genomic_DNA"/>
</dbReference>
<dbReference type="Pfam" id="PF17957">
    <property type="entry name" value="Big_7"/>
    <property type="match status" value="1"/>
</dbReference>
<dbReference type="SMART" id="SM00060">
    <property type="entry name" value="FN3"/>
    <property type="match status" value="7"/>
</dbReference>
<dbReference type="PROSITE" id="PS50853">
    <property type="entry name" value="FN3"/>
    <property type="match status" value="4"/>
</dbReference>
<dbReference type="InterPro" id="IPR056823">
    <property type="entry name" value="TEN-like_YD-shell"/>
</dbReference>
<dbReference type="Gene3D" id="3.90.930.1">
    <property type="match status" value="1"/>
</dbReference>
<evidence type="ECO:0000256" key="2">
    <source>
        <dbReference type="ARBA" id="ARBA00022525"/>
    </source>
</evidence>
<feature type="domain" description="Fibronectin type-III" evidence="6">
    <location>
        <begin position="1503"/>
        <end position="1595"/>
    </location>
</feature>
<dbReference type="InterPro" id="IPR036444">
    <property type="entry name" value="PLipase_A2_dom_sf"/>
</dbReference>
<dbReference type="GO" id="GO:0004623">
    <property type="term" value="F:phospholipase A2 activity"/>
    <property type="evidence" value="ECO:0007669"/>
    <property type="project" value="InterPro"/>
</dbReference>
<feature type="region of interest" description="Disordered" evidence="4">
    <location>
        <begin position="908"/>
        <end position="937"/>
    </location>
</feature>
<gene>
    <name evidence="7" type="ORF">MRX98_20980</name>
</gene>
<dbReference type="InterPro" id="IPR039448">
    <property type="entry name" value="Beta_helix"/>
</dbReference>
<dbReference type="Gene3D" id="2.60.40.10">
    <property type="entry name" value="Immunoglobulins"/>
    <property type="match status" value="11"/>
</dbReference>
<keyword evidence="2" id="KW-0964">Secreted</keyword>
<dbReference type="InterPro" id="IPR031325">
    <property type="entry name" value="RHS_repeat"/>
</dbReference>
<dbReference type="InterPro" id="IPR013783">
    <property type="entry name" value="Ig-like_fold"/>
</dbReference>
<dbReference type="InterPro" id="IPR033113">
    <property type="entry name" value="PLA2_histidine"/>
</dbReference>
<feature type="domain" description="Fibronectin type-III" evidence="6">
    <location>
        <begin position="1309"/>
        <end position="1411"/>
    </location>
</feature>
<feature type="compositionally biased region" description="Low complexity" evidence="4">
    <location>
        <begin position="3247"/>
        <end position="3261"/>
    </location>
</feature>
<dbReference type="Gene3D" id="3.30.420.430">
    <property type="match status" value="1"/>
</dbReference>
<accession>A0AA41R8B6</accession>
<evidence type="ECO:0000259" key="6">
    <source>
        <dbReference type="PROSITE" id="PS50853"/>
    </source>
</evidence>
<evidence type="ECO:0000256" key="5">
    <source>
        <dbReference type="SAM" id="SignalP"/>
    </source>
</evidence>
<feature type="signal peptide" evidence="5">
    <location>
        <begin position="1"/>
        <end position="44"/>
    </location>
</feature>
<dbReference type="SMART" id="SM00710">
    <property type="entry name" value="PbH1"/>
    <property type="match status" value="6"/>
</dbReference>
<feature type="compositionally biased region" description="Polar residues" evidence="4">
    <location>
        <begin position="926"/>
        <end position="937"/>
    </location>
</feature>
<dbReference type="InterPro" id="IPR022385">
    <property type="entry name" value="Rhs_assc_core"/>
</dbReference>
<dbReference type="SUPFAM" id="SSF49265">
    <property type="entry name" value="Fibronectin type III"/>
    <property type="match status" value="5"/>
</dbReference>
<dbReference type="Proteomes" id="UP001165427">
    <property type="component" value="Unassembled WGS sequence"/>
</dbReference>
<feature type="compositionally biased region" description="Pro residues" evidence="4">
    <location>
        <begin position="3262"/>
        <end position="3286"/>
    </location>
</feature>